<protein>
    <recommendedName>
        <fullName evidence="4">Acetylornithine aminotransferase</fullName>
        <shortName evidence="4">ACOAT</shortName>
        <ecNumber evidence="4">2.6.1.11</ecNumber>
    </recommendedName>
</protein>
<organism evidence="5 6">
    <name type="scientific">Sphingomonas guangdongensis</name>
    <dbReference type="NCBI Taxonomy" id="1141890"/>
    <lineage>
        <taxon>Bacteria</taxon>
        <taxon>Pseudomonadati</taxon>
        <taxon>Pseudomonadota</taxon>
        <taxon>Alphaproteobacteria</taxon>
        <taxon>Sphingomonadales</taxon>
        <taxon>Sphingomonadaceae</taxon>
        <taxon>Sphingomonas</taxon>
    </lineage>
</organism>
<dbReference type="Gene3D" id="3.90.1150.10">
    <property type="entry name" value="Aspartate Aminotransferase, domain 1"/>
    <property type="match status" value="1"/>
</dbReference>
<dbReference type="InterPro" id="IPR015424">
    <property type="entry name" value="PyrdxlP-dep_Trfase"/>
</dbReference>
<dbReference type="GO" id="GO:0042802">
    <property type="term" value="F:identical protein binding"/>
    <property type="evidence" value="ECO:0007669"/>
    <property type="project" value="TreeGrafter"/>
</dbReference>
<dbReference type="CDD" id="cd00610">
    <property type="entry name" value="OAT_like"/>
    <property type="match status" value="1"/>
</dbReference>
<comment type="miscellaneous">
    <text evidence="4">May also have succinyldiaminopimelate aminotransferase activity, thus carrying out the corresponding step in lysine biosynthesis.</text>
</comment>
<comment type="subcellular location">
    <subcellularLocation>
        <location evidence="4">Cytoplasm</location>
    </subcellularLocation>
</comment>
<dbReference type="RefSeq" id="WP_097062082.1">
    <property type="nucleotide sequence ID" value="NZ_OBMI01000001.1"/>
</dbReference>
<keyword evidence="4" id="KW-0055">Arginine biosynthesis</keyword>
<dbReference type="EMBL" id="OBMI01000001">
    <property type="protein sequence ID" value="SOB78580.1"/>
    <property type="molecule type" value="Genomic_DNA"/>
</dbReference>
<dbReference type="InterPro" id="IPR004636">
    <property type="entry name" value="AcOrn/SuccOrn_fam"/>
</dbReference>
<evidence type="ECO:0000256" key="3">
    <source>
        <dbReference type="ARBA" id="ARBA00022898"/>
    </source>
</evidence>
<dbReference type="GO" id="GO:0005737">
    <property type="term" value="C:cytoplasm"/>
    <property type="evidence" value="ECO:0007669"/>
    <property type="project" value="UniProtKB-SubCell"/>
</dbReference>
<comment type="subunit">
    <text evidence="4">Homodimer.</text>
</comment>
<dbReference type="Proteomes" id="UP000219494">
    <property type="component" value="Unassembled WGS sequence"/>
</dbReference>
<feature type="modified residue" description="N6-(pyridoxal phosphate)lysine" evidence="4">
    <location>
        <position position="244"/>
    </location>
</feature>
<dbReference type="Pfam" id="PF00202">
    <property type="entry name" value="Aminotran_3"/>
    <property type="match status" value="1"/>
</dbReference>
<reference evidence="5 6" key="1">
    <citation type="submission" date="2017-07" db="EMBL/GenBank/DDBJ databases">
        <authorList>
            <person name="Sun Z.S."/>
            <person name="Albrecht U."/>
            <person name="Echele G."/>
            <person name="Lee C.C."/>
        </authorList>
    </citation>
    <scope>NUCLEOTIDE SEQUENCE [LARGE SCALE GENOMIC DNA]</scope>
    <source>
        <strain evidence="5 6">CGMCC 1.12672</strain>
    </source>
</reference>
<feature type="binding site" evidence="4">
    <location>
        <position position="272"/>
    </location>
    <ligand>
        <name>N(2)-acetyl-L-ornithine</name>
        <dbReference type="ChEBI" id="CHEBI:57805"/>
    </ligand>
</feature>
<dbReference type="UniPathway" id="UPA00068">
    <property type="reaction ID" value="UER00109"/>
</dbReference>
<keyword evidence="2 4" id="KW-0808">Transferase</keyword>
<dbReference type="PANTHER" id="PTHR11986:SF113">
    <property type="entry name" value="SUCCINYLORNITHINE TRANSAMINASE"/>
    <property type="match status" value="1"/>
</dbReference>
<keyword evidence="4" id="KW-0028">Amino-acid biosynthesis</keyword>
<dbReference type="NCBIfam" id="NF002325">
    <property type="entry name" value="PRK01278.1"/>
    <property type="match status" value="1"/>
</dbReference>
<comment type="catalytic activity">
    <reaction evidence="4">
        <text>N(2)-acetyl-L-ornithine + 2-oxoglutarate = N-acetyl-L-glutamate 5-semialdehyde + L-glutamate</text>
        <dbReference type="Rhea" id="RHEA:18049"/>
        <dbReference type="ChEBI" id="CHEBI:16810"/>
        <dbReference type="ChEBI" id="CHEBI:29123"/>
        <dbReference type="ChEBI" id="CHEBI:29985"/>
        <dbReference type="ChEBI" id="CHEBI:57805"/>
        <dbReference type="EC" id="2.6.1.11"/>
    </reaction>
</comment>
<evidence type="ECO:0000256" key="1">
    <source>
        <dbReference type="ARBA" id="ARBA00022576"/>
    </source>
</evidence>
<accession>A0A285Q9H0</accession>
<name>A0A285Q9H0_9SPHN</name>
<dbReference type="AlphaFoldDB" id="A0A285Q9H0"/>
<evidence type="ECO:0000313" key="6">
    <source>
        <dbReference type="Proteomes" id="UP000219494"/>
    </source>
</evidence>
<keyword evidence="1 4" id="KW-0032">Aminotransferase</keyword>
<comment type="similarity">
    <text evidence="4">Belongs to the class-III pyridoxal-phosphate-dependent aminotransferase family. ArgD subfamily.</text>
</comment>
<keyword evidence="3 4" id="KW-0663">Pyridoxal phosphate</keyword>
<proteinExistence type="inferred from homology"/>
<gene>
    <name evidence="4" type="primary">argD</name>
    <name evidence="5" type="ORF">SAMN06297144_0086</name>
</gene>
<dbReference type="GO" id="GO:0003992">
    <property type="term" value="F:N2-acetyl-L-ornithine:2-oxoglutarate 5-aminotransferase activity"/>
    <property type="evidence" value="ECO:0007669"/>
    <property type="project" value="UniProtKB-UniRule"/>
</dbReference>
<dbReference type="PANTHER" id="PTHR11986">
    <property type="entry name" value="AMINOTRANSFERASE CLASS III"/>
    <property type="match status" value="1"/>
</dbReference>
<dbReference type="InterPro" id="IPR049704">
    <property type="entry name" value="Aminotrans_3_PPA_site"/>
</dbReference>
<keyword evidence="4" id="KW-0963">Cytoplasm</keyword>
<comment type="cofactor">
    <cofactor evidence="4">
        <name>pyridoxal 5'-phosphate</name>
        <dbReference type="ChEBI" id="CHEBI:597326"/>
    </cofactor>
    <text evidence="4">Binds 1 pyridoxal phosphate per subunit.</text>
</comment>
<dbReference type="InterPro" id="IPR050103">
    <property type="entry name" value="Class-III_PLP-dep_AT"/>
</dbReference>
<feature type="binding site" evidence="4">
    <location>
        <position position="273"/>
    </location>
    <ligand>
        <name>pyridoxal 5'-phosphate</name>
        <dbReference type="ChEBI" id="CHEBI:597326"/>
    </ligand>
</feature>
<feature type="binding site" evidence="4">
    <location>
        <position position="130"/>
    </location>
    <ligand>
        <name>pyridoxal 5'-phosphate</name>
        <dbReference type="ChEBI" id="CHEBI:597326"/>
    </ligand>
</feature>
<dbReference type="GO" id="GO:0006526">
    <property type="term" value="P:L-arginine biosynthetic process"/>
    <property type="evidence" value="ECO:0007669"/>
    <property type="project" value="UniProtKB-UniRule"/>
</dbReference>
<dbReference type="InterPro" id="IPR015422">
    <property type="entry name" value="PyrdxlP-dep_Trfase_small"/>
</dbReference>
<dbReference type="FunFam" id="3.40.640.10:FF:000004">
    <property type="entry name" value="Acetylornithine aminotransferase"/>
    <property type="match status" value="1"/>
</dbReference>
<dbReference type="InterPro" id="IPR005814">
    <property type="entry name" value="Aminotrans_3"/>
</dbReference>
<dbReference type="PROSITE" id="PS00600">
    <property type="entry name" value="AA_TRANSFER_CLASS_3"/>
    <property type="match status" value="1"/>
</dbReference>
<dbReference type="NCBIfam" id="TIGR00707">
    <property type="entry name" value="argD"/>
    <property type="match status" value="1"/>
</dbReference>
<dbReference type="OrthoDB" id="9801834at2"/>
<feature type="binding site" evidence="4">
    <location>
        <begin position="215"/>
        <end position="218"/>
    </location>
    <ligand>
        <name>pyridoxal 5'-phosphate</name>
        <dbReference type="ChEBI" id="CHEBI:597326"/>
    </ligand>
</feature>
<dbReference type="SUPFAM" id="SSF53383">
    <property type="entry name" value="PLP-dependent transferases"/>
    <property type="match status" value="1"/>
</dbReference>
<dbReference type="InterPro" id="IPR015421">
    <property type="entry name" value="PyrdxlP-dep_Trfase_major"/>
</dbReference>
<feature type="binding site" evidence="4">
    <location>
        <position position="133"/>
    </location>
    <ligand>
        <name>N(2)-acetyl-L-ornithine</name>
        <dbReference type="ChEBI" id="CHEBI:57805"/>
    </ligand>
</feature>
<dbReference type="HAMAP" id="MF_01107">
    <property type="entry name" value="ArgD_aminotrans_3"/>
    <property type="match status" value="1"/>
</dbReference>
<keyword evidence="6" id="KW-1185">Reference proteome</keyword>
<comment type="pathway">
    <text evidence="4">Amino-acid biosynthesis; L-arginine biosynthesis; N(2)-acetyl-L-ornithine from L-glutamate: step 4/4.</text>
</comment>
<evidence type="ECO:0000256" key="4">
    <source>
        <dbReference type="HAMAP-Rule" id="MF_01107"/>
    </source>
</evidence>
<dbReference type="PIRSF" id="PIRSF000521">
    <property type="entry name" value="Transaminase_4ab_Lys_Orn"/>
    <property type="match status" value="1"/>
</dbReference>
<dbReference type="Gene3D" id="3.40.640.10">
    <property type="entry name" value="Type I PLP-dependent aspartate aminotransferase-like (Major domain)"/>
    <property type="match status" value="1"/>
</dbReference>
<dbReference type="GO" id="GO:0030170">
    <property type="term" value="F:pyridoxal phosphate binding"/>
    <property type="evidence" value="ECO:0007669"/>
    <property type="project" value="InterPro"/>
</dbReference>
<dbReference type="EC" id="2.6.1.11" evidence="4"/>
<evidence type="ECO:0000313" key="5">
    <source>
        <dbReference type="EMBL" id="SOB78580.1"/>
    </source>
</evidence>
<sequence>MAITPLMPVYPRCGVRPVRGEGCYLIGEQGERYLDFAAGIAVNALGHGHPHLVQAIADQAATLMHVSNLYGSPQGEALAQRIIGNCFADTVFFTNSGVEAIECAIKTARRYHHVNGNPERHKLITFQNAFHGRSLGAISATDQAKMRDGFEPLLPGFAYAPFNDLDAALALIDGETAGFLVETVQGEGGMTAGTPEFIRGLRQACDDHGLLLILDEIQCGYGRTGRFFAYEHYGITPDIMTVAKGIGAGFPLGACLATEEAAKGMVAGTHGSTYGGNPLAMAAGQAVLDVMLEVGFFERVAQKGERLRSAFEQLIPNHDHLFEEIRGKGLMLGIKMKEPAVSRDFVAHLRDNHGLLTVAAGENVFRVLPPLVIEDEHIDECIEKLSAGARSFAVPMDD</sequence>
<evidence type="ECO:0000256" key="2">
    <source>
        <dbReference type="ARBA" id="ARBA00022679"/>
    </source>
</evidence>
<comment type="caution">
    <text evidence="4">Lacks conserved residue(s) required for the propagation of feature annotation.</text>
</comment>